<protein>
    <submittedName>
        <fullName evidence="3">Transposase</fullName>
    </submittedName>
</protein>
<feature type="domain" description="Integrase catalytic" evidence="2">
    <location>
        <begin position="136"/>
        <end position="331"/>
    </location>
</feature>
<name>A0A5S5CS41_9SPHI</name>
<evidence type="ECO:0000313" key="4">
    <source>
        <dbReference type="Proteomes" id="UP000325105"/>
    </source>
</evidence>
<reference evidence="3 4" key="1">
    <citation type="submission" date="2019-07" db="EMBL/GenBank/DDBJ databases">
        <title>Genomic Encyclopedia of Archaeal and Bacterial Type Strains, Phase II (KMG-II): from individual species to whole genera.</title>
        <authorList>
            <person name="Goeker M."/>
        </authorList>
    </citation>
    <scope>NUCLEOTIDE SEQUENCE [LARGE SCALE GENOMIC DNA]</scope>
    <source>
        <strain evidence="3 4">DSM 18850</strain>
    </source>
</reference>
<dbReference type="InterPro" id="IPR001584">
    <property type="entry name" value="Integrase_cat-core"/>
</dbReference>
<comment type="similarity">
    <text evidence="1">Belongs to the transposase IS21/IS408/IS1162 family.</text>
</comment>
<evidence type="ECO:0000313" key="3">
    <source>
        <dbReference type="EMBL" id="TYP86667.1"/>
    </source>
</evidence>
<dbReference type="Pfam" id="PF22483">
    <property type="entry name" value="Mu-transpos_C_2"/>
    <property type="match status" value="1"/>
</dbReference>
<gene>
    <name evidence="3" type="ORF">BC792_1461</name>
</gene>
<sequence length="514" mass="59869">MAGQRKDKMELRTLILLKEKGLSNRKVAEMMNINRKTVDSYMRRFNGLELEYRELLSMEDAELHDLFTEEDQTEKERYEALSSQFSNIQKELKRPGATLHTIWQNYLLEYPNGYRYTQFTTHYRHWKGKVKASGKLEHKAAQKLFVDFTGKKMHYVDRETGEAIPVEIFVAVYPCSQYTFVKAVASQKREDFIDCLDSCLRWSGGVPQAIVSDNLKSAVSKGSKYAPEINKTLADFALFYGCVVDPARPYHPQDKALVERSVTLVYQRIFYPLDNQTFFSLNDLNAAIAEQLVLYNDYLFSHGGATRRSQFIDLEKKYLGPLPTSTYNLRYFRRAKVQKTSHIYLSVDRNYYSVPHRYIGHHVEVQYNKETVEVFYNFQRIAKHQRSFRPGSYTTLGDHMPSSHQVYNDWNPLYFEQRASAIGASTLEYIRRLIAQYNYPELAYKQAQGILSYAKAYGATRLNNACKRALLHHWASYQTISNILKNGLDTLQEEPQAIFSIPMHENLRDASIYK</sequence>
<dbReference type="InterPro" id="IPR054353">
    <property type="entry name" value="IstA-like_C"/>
</dbReference>
<dbReference type="Proteomes" id="UP000325105">
    <property type="component" value="Unassembled WGS sequence"/>
</dbReference>
<dbReference type="PANTHER" id="PTHR35004:SF8">
    <property type="entry name" value="TRANSPOSASE RV3428C-RELATED"/>
    <property type="match status" value="1"/>
</dbReference>
<evidence type="ECO:0000256" key="1">
    <source>
        <dbReference type="ARBA" id="ARBA00009277"/>
    </source>
</evidence>
<dbReference type="EMBL" id="VNHX01000046">
    <property type="protein sequence ID" value="TYP86667.1"/>
    <property type="molecule type" value="Genomic_DNA"/>
</dbReference>
<dbReference type="Pfam" id="PF00665">
    <property type="entry name" value="rve"/>
    <property type="match status" value="1"/>
</dbReference>
<keyword evidence="4" id="KW-1185">Reference proteome</keyword>
<dbReference type="InterPro" id="IPR012337">
    <property type="entry name" value="RNaseH-like_sf"/>
</dbReference>
<comment type="caution">
    <text evidence="3">The sequence shown here is derived from an EMBL/GenBank/DDBJ whole genome shotgun (WGS) entry which is preliminary data.</text>
</comment>
<dbReference type="Gene3D" id="3.30.420.10">
    <property type="entry name" value="Ribonuclease H-like superfamily/Ribonuclease H"/>
    <property type="match status" value="1"/>
</dbReference>
<dbReference type="AlphaFoldDB" id="A0A5S5CS41"/>
<dbReference type="NCBIfam" id="NF033546">
    <property type="entry name" value="transpos_IS21"/>
    <property type="match status" value="1"/>
</dbReference>
<dbReference type="GO" id="GO:0015074">
    <property type="term" value="P:DNA integration"/>
    <property type="evidence" value="ECO:0007669"/>
    <property type="project" value="InterPro"/>
</dbReference>
<dbReference type="GO" id="GO:0003676">
    <property type="term" value="F:nucleic acid binding"/>
    <property type="evidence" value="ECO:0007669"/>
    <property type="project" value="InterPro"/>
</dbReference>
<proteinExistence type="inferred from homology"/>
<dbReference type="OrthoDB" id="3193769at2"/>
<dbReference type="PANTHER" id="PTHR35004">
    <property type="entry name" value="TRANSPOSASE RV3428C-RELATED"/>
    <property type="match status" value="1"/>
</dbReference>
<dbReference type="InterPro" id="IPR036397">
    <property type="entry name" value="RNaseH_sf"/>
</dbReference>
<accession>A0A5S5CS41</accession>
<evidence type="ECO:0000259" key="2">
    <source>
        <dbReference type="PROSITE" id="PS50994"/>
    </source>
</evidence>
<organism evidence="3 4">
    <name type="scientific">Sphingobacterium allocomposti</name>
    <dbReference type="NCBI Taxonomy" id="415956"/>
    <lineage>
        <taxon>Bacteria</taxon>
        <taxon>Pseudomonadati</taxon>
        <taxon>Bacteroidota</taxon>
        <taxon>Sphingobacteriia</taxon>
        <taxon>Sphingobacteriales</taxon>
        <taxon>Sphingobacteriaceae</taxon>
        <taxon>Sphingobacterium</taxon>
    </lineage>
</organism>
<dbReference type="SUPFAM" id="SSF53098">
    <property type="entry name" value="Ribonuclease H-like"/>
    <property type="match status" value="1"/>
</dbReference>
<dbReference type="PROSITE" id="PS50994">
    <property type="entry name" value="INTEGRASE"/>
    <property type="match status" value="1"/>
</dbReference>